<keyword evidence="1" id="KW-1133">Transmembrane helix</keyword>
<accession>A0A7K0DH69</accession>
<evidence type="ECO:0000256" key="1">
    <source>
        <dbReference type="SAM" id="Phobius"/>
    </source>
</evidence>
<organism evidence="4 5">
    <name type="scientific">Nocardia aurantia</name>
    <dbReference type="NCBI Taxonomy" id="2585199"/>
    <lineage>
        <taxon>Bacteria</taxon>
        <taxon>Bacillati</taxon>
        <taxon>Actinomycetota</taxon>
        <taxon>Actinomycetes</taxon>
        <taxon>Mycobacteriales</taxon>
        <taxon>Nocardiaceae</taxon>
        <taxon>Nocardia</taxon>
    </lineage>
</organism>
<comment type="caution">
    <text evidence="4">The sequence shown here is derived from an EMBL/GenBank/DDBJ whole genome shotgun (WGS) entry which is preliminary data.</text>
</comment>
<keyword evidence="1" id="KW-0812">Transmembrane</keyword>
<dbReference type="AlphaFoldDB" id="A0A7K0DH69"/>
<dbReference type="EMBL" id="WEGI01000002">
    <property type="protein sequence ID" value="MQY25156.1"/>
    <property type="molecule type" value="Genomic_DNA"/>
</dbReference>
<dbReference type="OrthoDB" id="4555778at2"/>
<feature type="transmembrane region" description="Helical" evidence="1">
    <location>
        <begin position="218"/>
        <end position="237"/>
    </location>
</feature>
<reference evidence="4 5" key="1">
    <citation type="submission" date="2019-10" db="EMBL/GenBank/DDBJ databases">
        <title>Nocardia macrotermitis sp. nov. and Nocardia aurantia sp. nov., isolated from the gut of fungus growing-termite Macrotermes natalensis.</title>
        <authorList>
            <person name="Benndorf R."/>
            <person name="Schwitalla J."/>
            <person name="Martin K."/>
            <person name="De Beer W."/>
            <person name="Kaster A.-K."/>
            <person name="Vollmers J."/>
            <person name="Poulsen M."/>
            <person name="Beemelmanns C."/>
        </authorList>
    </citation>
    <scope>NUCLEOTIDE SEQUENCE [LARGE SCALE GENOMIC DNA]</scope>
    <source>
        <strain evidence="4 5">RB56</strain>
    </source>
</reference>
<keyword evidence="2" id="KW-0732">Signal</keyword>
<keyword evidence="5" id="KW-1185">Reference proteome</keyword>
<feature type="transmembrane region" description="Helical" evidence="1">
    <location>
        <begin position="162"/>
        <end position="183"/>
    </location>
</feature>
<dbReference type="InterPro" id="IPR058333">
    <property type="entry name" value="DUF8020"/>
</dbReference>
<keyword evidence="1" id="KW-0472">Membrane</keyword>
<gene>
    <name evidence="4" type="ORF">NRB56_07120</name>
</gene>
<feature type="transmembrane region" description="Helical" evidence="1">
    <location>
        <begin position="190"/>
        <end position="212"/>
    </location>
</feature>
<evidence type="ECO:0000259" key="3">
    <source>
        <dbReference type="Pfam" id="PF26059"/>
    </source>
</evidence>
<protein>
    <recommendedName>
        <fullName evidence="3">DUF8020 domain-containing protein</fullName>
    </recommendedName>
</protein>
<proteinExistence type="predicted"/>
<dbReference type="Proteomes" id="UP000431401">
    <property type="component" value="Unassembled WGS sequence"/>
</dbReference>
<evidence type="ECO:0000256" key="2">
    <source>
        <dbReference type="SAM" id="SignalP"/>
    </source>
</evidence>
<feature type="signal peptide" evidence="2">
    <location>
        <begin position="1"/>
        <end position="24"/>
    </location>
</feature>
<dbReference type="RefSeq" id="WP_153339098.1">
    <property type="nucleotide sequence ID" value="NZ_WEGI01000002.1"/>
</dbReference>
<feature type="domain" description="DUF8020" evidence="3">
    <location>
        <begin position="48"/>
        <end position="116"/>
    </location>
</feature>
<dbReference type="Pfam" id="PF26059">
    <property type="entry name" value="DUF8020"/>
    <property type="match status" value="1"/>
</dbReference>
<name>A0A7K0DH69_9NOCA</name>
<evidence type="ECO:0000313" key="5">
    <source>
        <dbReference type="Proteomes" id="UP000431401"/>
    </source>
</evidence>
<feature type="chain" id="PRO_5029807616" description="DUF8020 domain-containing protein" evidence="2">
    <location>
        <begin position="25"/>
        <end position="261"/>
    </location>
</feature>
<sequence length="261" mass="25732">MRKVTACAVLLAGAVSVAAGTANADPVVDRAPAQQQPVPDHQAVELNGIHFTVDRDGGSLVVSAPDGAFETVGGSVVVRDAAGNFNDSLPLSYRMDDRVFPIAAQVAEHSVRLTPSVTDGHQVADPITPADIAKGQPIAESFTPRDSSALGMLASRAGIGSITGAVVGALLGGVAGCVIGAAVGSVSSAITTLLAGVLPAAIVGCIAGVATIGSVGSLAGAALVAGPIVLWSAYQYFSTVIAPCTGPGTYCVDPAQPAPAK</sequence>
<evidence type="ECO:0000313" key="4">
    <source>
        <dbReference type="EMBL" id="MQY25156.1"/>
    </source>
</evidence>